<accession>A0A8X6IGW6</accession>
<gene>
    <name evidence="2" type="ORF">TNCT_485141</name>
</gene>
<name>A0A8X6IGW6_TRICU</name>
<dbReference type="Proteomes" id="UP000887116">
    <property type="component" value="Unassembled WGS sequence"/>
</dbReference>
<keyword evidence="3" id="KW-1185">Reference proteome</keyword>
<evidence type="ECO:0000313" key="3">
    <source>
        <dbReference type="Proteomes" id="UP000887116"/>
    </source>
</evidence>
<sequence length="136" mass="15655">MSTPEKSNRIYGRTPHQSNKLPDMLPTTPGLCTGKPQTWKPSNLRHIPITQHQKDIATVDILMERIQCELASSYPCPNTDCYAHNKIPELTHLEDGLFIWHHTHTIQTPPPPKKQEMLIKRKLIRKVSPPQLKLKN</sequence>
<feature type="region of interest" description="Disordered" evidence="1">
    <location>
        <begin position="1"/>
        <end position="21"/>
    </location>
</feature>
<evidence type="ECO:0000256" key="1">
    <source>
        <dbReference type="SAM" id="MobiDB-lite"/>
    </source>
</evidence>
<dbReference type="EMBL" id="BMAO01021713">
    <property type="protein sequence ID" value="GFQ76965.1"/>
    <property type="molecule type" value="Genomic_DNA"/>
</dbReference>
<evidence type="ECO:0000313" key="2">
    <source>
        <dbReference type="EMBL" id="GFQ76965.1"/>
    </source>
</evidence>
<proteinExistence type="predicted"/>
<dbReference type="AlphaFoldDB" id="A0A8X6IGW6"/>
<comment type="caution">
    <text evidence="2">The sequence shown here is derived from an EMBL/GenBank/DDBJ whole genome shotgun (WGS) entry which is preliminary data.</text>
</comment>
<organism evidence="2 3">
    <name type="scientific">Trichonephila clavata</name>
    <name type="common">Joro spider</name>
    <name type="synonym">Nephila clavata</name>
    <dbReference type="NCBI Taxonomy" id="2740835"/>
    <lineage>
        <taxon>Eukaryota</taxon>
        <taxon>Metazoa</taxon>
        <taxon>Ecdysozoa</taxon>
        <taxon>Arthropoda</taxon>
        <taxon>Chelicerata</taxon>
        <taxon>Arachnida</taxon>
        <taxon>Araneae</taxon>
        <taxon>Araneomorphae</taxon>
        <taxon>Entelegynae</taxon>
        <taxon>Araneoidea</taxon>
        <taxon>Nephilidae</taxon>
        <taxon>Trichonephila</taxon>
    </lineage>
</organism>
<protein>
    <submittedName>
        <fullName evidence="2">Uncharacterized protein</fullName>
    </submittedName>
</protein>
<reference evidence="2" key="1">
    <citation type="submission" date="2020-07" db="EMBL/GenBank/DDBJ databases">
        <title>Multicomponent nature underlies the extraordinary mechanical properties of spider dragline silk.</title>
        <authorList>
            <person name="Kono N."/>
            <person name="Nakamura H."/>
            <person name="Mori M."/>
            <person name="Yoshida Y."/>
            <person name="Ohtoshi R."/>
            <person name="Malay A.D."/>
            <person name="Moran D.A.P."/>
            <person name="Tomita M."/>
            <person name="Numata K."/>
            <person name="Arakawa K."/>
        </authorList>
    </citation>
    <scope>NUCLEOTIDE SEQUENCE</scope>
</reference>